<keyword evidence="2" id="KW-1185">Reference proteome</keyword>
<comment type="caution">
    <text evidence="1">The sequence shown here is derived from an EMBL/GenBank/DDBJ whole genome shotgun (WGS) entry which is preliminary data.</text>
</comment>
<dbReference type="AlphaFoldDB" id="A0A4Y8CCN0"/>
<reference evidence="1 2" key="1">
    <citation type="submission" date="2017-11" db="EMBL/GenBank/DDBJ databases">
        <title>Comparative genomics of Botrytis spp.</title>
        <authorList>
            <person name="Valero-Jimenez C.A."/>
            <person name="Tapia P."/>
            <person name="Veloso J."/>
            <person name="Silva-Moreno E."/>
            <person name="Staats M."/>
            <person name="Valdes J.H."/>
            <person name="Van Kan J.A.L."/>
        </authorList>
    </citation>
    <scope>NUCLEOTIDE SEQUENCE [LARGE SCALE GENOMIC DNA]</scope>
    <source>
        <strain evidence="1 2">MUCL2830</strain>
    </source>
</reference>
<gene>
    <name evidence="1" type="ORF">BOTCAL_1298g00020</name>
</gene>
<sequence length="111" mass="11984">MSLTKRRDADRLILRLVRHPPLQGIEQGEELARSVVPFVPAQRLVEASTLYGDTVAESVLFHRDGAFSELEHQRLGQESFLVGPKSAQPSGAGDAHESLLVGAVGGGQEEL</sequence>
<organism evidence="1 2">
    <name type="scientific">Botryotinia calthae</name>
    <dbReference type="NCBI Taxonomy" id="38488"/>
    <lineage>
        <taxon>Eukaryota</taxon>
        <taxon>Fungi</taxon>
        <taxon>Dikarya</taxon>
        <taxon>Ascomycota</taxon>
        <taxon>Pezizomycotina</taxon>
        <taxon>Leotiomycetes</taxon>
        <taxon>Helotiales</taxon>
        <taxon>Sclerotiniaceae</taxon>
        <taxon>Botryotinia</taxon>
    </lineage>
</organism>
<name>A0A4Y8CCN0_9HELO</name>
<evidence type="ECO:0000313" key="1">
    <source>
        <dbReference type="EMBL" id="TEY25429.1"/>
    </source>
</evidence>
<protein>
    <submittedName>
        <fullName evidence="1">Uncharacterized protein</fullName>
    </submittedName>
</protein>
<dbReference type="Proteomes" id="UP000297299">
    <property type="component" value="Unassembled WGS sequence"/>
</dbReference>
<dbReference type="EMBL" id="PHWZ01001294">
    <property type="protein sequence ID" value="TEY25429.1"/>
    <property type="molecule type" value="Genomic_DNA"/>
</dbReference>
<proteinExistence type="predicted"/>
<evidence type="ECO:0000313" key="2">
    <source>
        <dbReference type="Proteomes" id="UP000297299"/>
    </source>
</evidence>
<accession>A0A4Y8CCN0</accession>